<dbReference type="InterPro" id="IPR049092">
    <property type="entry name" value="MIOS_a-sol"/>
</dbReference>
<dbReference type="OrthoDB" id="341486at2759"/>
<keyword evidence="8" id="KW-1185">Reference proteome</keyword>
<dbReference type="AlphaFoldDB" id="A0A167VZ30"/>
<feature type="compositionally biased region" description="Polar residues" evidence="4">
    <location>
        <begin position="343"/>
        <end position="356"/>
    </location>
</feature>
<evidence type="ECO:0000259" key="5">
    <source>
        <dbReference type="Pfam" id="PF17034"/>
    </source>
</evidence>
<evidence type="ECO:0000313" key="8">
    <source>
        <dbReference type="Proteomes" id="UP000076532"/>
    </source>
</evidence>
<dbReference type="GO" id="GO:0005737">
    <property type="term" value="C:cytoplasm"/>
    <property type="evidence" value="ECO:0007669"/>
    <property type="project" value="TreeGrafter"/>
</dbReference>
<name>A0A167VZ30_9AGAM</name>
<protein>
    <submittedName>
        <fullName evidence="7">Uncharacterized protein</fullName>
    </submittedName>
</protein>
<dbReference type="Pfam" id="PF17034">
    <property type="entry name" value="zinc_ribbon_16"/>
    <property type="match status" value="1"/>
</dbReference>
<feature type="region of interest" description="Disordered" evidence="4">
    <location>
        <begin position="548"/>
        <end position="594"/>
    </location>
</feature>
<feature type="region of interest" description="Disordered" evidence="4">
    <location>
        <begin position="343"/>
        <end position="364"/>
    </location>
</feature>
<keyword evidence="2" id="KW-0853">WD repeat</keyword>
<feature type="compositionally biased region" description="Basic and acidic residues" evidence="4">
    <location>
        <begin position="474"/>
        <end position="487"/>
    </location>
</feature>
<keyword evidence="3" id="KW-0677">Repeat</keyword>
<dbReference type="InterPro" id="IPR037593">
    <property type="entry name" value="MIOS/Sea4"/>
</dbReference>
<dbReference type="CDD" id="cd16691">
    <property type="entry name" value="mRING-H2-C3H3C2_Mio"/>
    <property type="match status" value="1"/>
</dbReference>
<dbReference type="SUPFAM" id="SSF50978">
    <property type="entry name" value="WD40 repeat-like"/>
    <property type="match status" value="1"/>
</dbReference>
<dbReference type="GO" id="GO:1904263">
    <property type="term" value="P:positive regulation of TORC1 signaling"/>
    <property type="evidence" value="ECO:0007669"/>
    <property type="project" value="TreeGrafter"/>
</dbReference>
<evidence type="ECO:0000256" key="3">
    <source>
        <dbReference type="ARBA" id="ARBA00022737"/>
    </source>
</evidence>
<comment type="similarity">
    <text evidence="1">Belongs to the WD repeat mio family.</text>
</comment>
<dbReference type="Proteomes" id="UP000076532">
    <property type="component" value="Unassembled WGS sequence"/>
</dbReference>
<feature type="domain" description="GATOR2 complex protein MIO zinc-ribbon like" evidence="5">
    <location>
        <begin position="1016"/>
        <end position="1123"/>
    </location>
</feature>
<feature type="region of interest" description="Disordered" evidence="4">
    <location>
        <begin position="450"/>
        <end position="502"/>
    </location>
</feature>
<proteinExistence type="inferred from homology"/>
<evidence type="ECO:0000313" key="7">
    <source>
        <dbReference type="EMBL" id="KZP05522.1"/>
    </source>
</evidence>
<gene>
    <name evidence="7" type="ORF">FIBSPDRAFT_765742</name>
</gene>
<dbReference type="InterPro" id="IPR031488">
    <property type="entry name" value="Zn_ribbon_mio"/>
</dbReference>
<accession>A0A167VZ30</accession>
<dbReference type="PANTHER" id="PTHR16453">
    <property type="entry name" value="WD40 DOMAIN-CONTAINING PROTEIN MIO FAMILY MEMBER"/>
    <property type="match status" value="1"/>
</dbReference>
<evidence type="ECO:0000256" key="4">
    <source>
        <dbReference type="SAM" id="MobiDB-lite"/>
    </source>
</evidence>
<evidence type="ECO:0000259" key="6">
    <source>
        <dbReference type="Pfam" id="PF21719"/>
    </source>
</evidence>
<dbReference type="Pfam" id="PF21719">
    <property type="entry name" value="MIOS_a-sol"/>
    <property type="match status" value="1"/>
</dbReference>
<evidence type="ECO:0000256" key="2">
    <source>
        <dbReference type="ARBA" id="ARBA00022574"/>
    </source>
</evidence>
<dbReference type="InterPro" id="IPR036322">
    <property type="entry name" value="WD40_repeat_dom_sf"/>
</dbReference>
<sequence length="1125" mass="125127">MPDKRLLWHPRQENKFVVGGGSDITLYEWAPEKSEIRHVTSQHDLQFMKCFAWSPDPYFDDLIAIGQSTGRVDLIRLEATKQARNGSLSSGPTASLPVRNSRGCHALAFCDADPNYLAVGLDKVRGDSSLILWDIHSTVPLLTIPPHALRTPDDDLALRPHPRIPRQDLGPRIDGRVLQQHAPTENVSALAFLPGATSLLLAGISYRWLRLFDLRSTTPFTTNIASKVHGIATDPFDAHRIACWGDGTVTVWDARRLLSPLLTFTEKDAYADGARRRAHSVYTNVEFSRERRGTLAVMERDSPYVRFWDMQLAQLAETAFSGERSRDSSRSGTLAGRRSWTTNLPWASTAPSSGRATTPVEPAEPEQVLVLADTRRTRDFTRPLSSFALVPNSQTHPLTAQVMVLSDNGDLELYAVHDTPKHAPWSARGDLAIGAGTSYKIVPGFYETEPPPEPWDLLTSASHSQGHPPTRTESLARSDLAREESSIRGRSRYYSDSPAASTSRVGLGVGFGEEESAAASTNLAATKPGKSRAFSPASFRNYQYEHMAEPSGPHSEGIEVVGPSRGGTVDQLARGHRETSRARSRRSVAREKSASRVRKDARGIYRLVEEDISMIMRDRVIRGYGLSNPPLNMYVTQDDPFEDTTLSELWAWIKHSRELLLVPTPRLHGYDFSYQGLLGIWEGFQAQSHELATAAPTPRNGLLELPPATPGGIGAALGRHALSPSDDIHGDFHAAILALCARKGIERAAWKPPVHSQKVEQRQFALQLCGWSLRDEDLQNAIKKWEKEGNHSRAACWLVFTRQYSKAVELLMRSKDESHNMMSGTLAALVPIDGPSRNSDLRAQCERLIVRLQDPYFRAMLTHLALGDWSEVLEEEALPLRERLAIAFQFLEDKPLSSYLRRTAERSISSGDINGLIVTGLTPPGMDILQSYVDRTGDLQTAAILSAYVSPAKFADRRVTRWLDAYRDLLDGFKLFHYRVSFDIERGQIIQDAVQNGDVPLHEWAPRQILIRCHYCNKSVSMPGASTLGNATSCPHCNRALPRCSVCLMTLSIVPDDQRNYELMRLDDSHTLFADTIDDAIVLCQTCRHGGHASHILEWFFSEDGKQSHTTCPVADCDCHCAEEL</sequence>
<organism evidence="7 8">
    <name type="scientific">Athelia psychrophila</name>
    <dbReference type="NCBI Taxonomy" id="1759441"/>
    <lineage>
        <taxon>Eukaryota</taxon>
        <taxon>Fungi</taxon>
        <taxon>Dikarya</taxon>
        <taxon>Basidiomycota</taxon>
        <taxon>Agaricomycotina</taxon>
        <taxon>Agaricomycetes</taxon>
        <taxon>Agaricomycetidae</taxon>
        <taxon>Atheliales</taxon>
        <taxon>Atheliaceae</taxon>
        <taxon>Athelia</taxon>
    </lineage>
</organism>
<dbReference type="InterPro" id="IPR015943">
    <property type="entry name" value="WD40/YVTN_repeat-like_dom_sf"/>
</dbReference>
<evidence type="ECO:0000256" key="1">
    <source>
        <dbReference type="ARBA" id="ARBA00009713"/>
    </source>
</evidence>
<feature type="compositionally biased region" description="Polar residues" evidence="4">
    <location>
        <begin position="459"/>
        <end position="473"/>
    </location>
</feature>
<dbReference type="Gene3D" id="2.130.10.10">
    <property type="entry name" value="YVTN repeat-like/Quinoprotein amine dehydrogenase"/>
    <property type="match status" value="2"/>
</dbReference>
<dbReference type="EMBL" id="KV417834">
    <property type="protein sequence ID" value="KZP05522.1"/>
    <property type="molecule type" value="Genomic_DNA"/>
</dbReference>
<dbReference type="STRING" id="436010.A0A167VZ30"/>
<feature type="domain" description="MIOS-like alpha-solenoid" evidence="6">
    <location>
        <begin position="757"/>
        <end position="890"/>
    </location>
</feature>
<dbReference type="Pfam" id="PF21720">
    <property type="entry name" value="MIOS_WD40"/>
    <property type="match status" value="1"/>
</dbReference>
<dbReference type="PANTHER" id="PTHR16453:SF9">
    <property type="entry name" value="GATOR COMPLEX PROTEIN MIOS"/>
    <property type="match status" value="1"/>
</dbReference>
<reference evidence="7 8" key="1">
    <citation type="journal article" date="2016" name="Mol. Biol. Evol.">
        <title>Comparative Genomics of Early-Diverging Mushroom-Forming Fungi Provides Insights into the Origins of Lignocellulose Decay Capabilities.</title>
        <authorList>
            <person name="Nagy L.G."/>
            <person name="Riley R."/>
            <person name="Tritt A."/>
            <person name="Adam C."/>
            <person name="Daum C."/>
            <person name="Floudas D."/>
            <person name="Sun H."/>
            <person name="Yadav J.S."/>
            <person name="Pangilinan J."/>
            <person name="Larsson K.H."/>
            <person name="Matsuura K."/>
            <person name="Barry K."/>
            <person name="Labutti K."/>
            <person name="Kuo R."/>
            <person name="Ohm R.A."/>
            <person name="Bhattacharya S.S."/>
            <person name="Shirouzu T."/>
            <person name="Yoshinaga Y."/>
            <person name="Martin F.M."/>
            <person name="Grigoriev I.V."/>
            <person name="Hibbett D.S."/>
        </authorList>
    </citation>
    <scope>NUCLEOTIDE SEQUENCE [LARGE SCALE GENOMIC DNA]</scope>
    <source>
        <strain evidence="7 8">CBS 109695</strain>
    </source>
</reference>